<dbReference type="AlphaFoldDB" id="A0A1X7V2U4"/>
<protein>
    <recommendedName>
        <fullName evidence="1">HAT C-terminal dimerisation domain-containing protein</fullName>
    </recommendedName>
</protein>
<sequence>NYMQPVATDVNLLKTIPILNNSDTIDKLKTELPAYVANTNIISNKTKGLEWFKKYENDLPNWTKAFKLVVLMQPTSSAAERVFSLLNSSFLSQQTSSLEDYV</sequence>
<dbReference type="InterPro" id="IPR008906">
    <property type="entry name" value="HATC_C_dom"/>
</dbReference>
<name>A0A1X7V2U4_AMPQE</name>
<dbReference type="GO" id="GO:0046983">
    <property type="term" value="F:protein dimerization activity"/>
    <property type="evidence" value="ECO:0007669"/>
    <property type="project" value="InterPro"/>
</dbReference>
<organism evidence="2">
    <name type="scientific">Amphimedon queenslandica</name>
    <name type="common">Sponge</name>
    <dbReference type="NCBI Taxonomy" id="400682"/>
    <lineage>
        <taxon>Eukaryota</taxon>
        <taxon>Metazoa</taxon>
        <taxon>Porifera</taxon>
        <taxon>Demospongiae</taxon>
        <taxon>Heteroscleromorpha</taxon>
        <taxon>Haplosclerida</taxon>
        <taxon>Niphatidae</taxon>
        <taxon>Amphimedon</taxon>
    </lineage>
</organism>
<evidence type="ECO:0000313" key="2">
    <source>
        <dbReference type="EnsemblMetazoa" id="Aqu2.1.34575_001"/>
    </source>
</evidence>
<accession>A0A1X7V2U4</accession>
<feature type="domain" description="HAT C-terminal dimerisation" evidence="1">
    <location>
        <begin position="35"/>
        <end position="100"/>
    </location>
</feature>
<dbReference type="Pfam" id="PF05699">
    <property type="entry name" value="Dimer_Tnp_hAT"/>
    <property type="match status" value="1"/>
</dbReference>
<reference evidence="2" key="1">
    <citation type="submission" date="2017-05" db="UniProtKB">
        <authorList>
            <consortium name="EnsemblMetazoa"/>
        </authorList>
    </citation>
    <scope>IDENTIFICATION</scope>
</reference>
<dbReference type="EnsemblMetazoa" id="Aqu2.1.34575_001">
    <property type="protein sequence ID" value="Aqu2.1.34575_001"/>
    <property type="gene ID" value="Aqu2.1.34575"/>
</dbReference>
<evidence type="ECO:0000259" key="1">
    <source>
        <dbReference type="Pfam" id="PF05699"/>
    </source>
</evidence>
<dbReference type="InParanoid" id="A0A1X7V2U4"/>
<proteinExistence type="predicted"/>